<evidence type="ECO:0000313" key="2">
    <source>
        <dbReference type="EMBL" id="QUS57142.1"/>
    </source>
</evidence>
<feature type="compositionally biased region" description="Basic and acidic residues" evidence="1">
    <location>
        <begin position="268"/>
        <end position="313"/>
    </location>
</feature>
<proteinExistence type="predicted"/>
<evidence type="ECO:0000313" key="3">
    <source>
        <dbReference type="Proteomes" id="UP000680706"/>
    </source>
</evidence>
<organism evidence="2 3">
    <name type="scientific">Pseudovibrio brasiliensis</name>
    <dbReference type="NCBI Taxonomy" id="1898042"/>
    <lineage>
        <taxon>Bacteria</taxon>
        <taxon>Pseudomonadati</taxon>
        <taxon>Pseudomonadota</taxon>
        <taxon>Alphaproteobacteria</taxon>
        <taxon>Hyphomicrobiales</taxon>
        <taxon>Stappiaceae</taxon>
        <taxon>Pseudovibrio</taxon>
    </lineage>
</organism>
<dbReference type="EMBL" id="CP074126">
    <property type="protein sequence ID" value="QUS57142.1"/>
    <property type="molecule type" value="Genomic_DNA"/>
</dbReference>
<keyword evidence="3" id="KW-1185">Reference proteome</keyword>
<reference evidence="2 3" key="1">
    <citation type="journal article" date="2021" name="Angew. Chem. Int. Ed. Engl.">
        <title>A novel family of nonribosomal peptides modulate collective behavior in Pseudovibrio bacteria isolated from marine sponges.</title>
        <authorList>
            <person name="Ioca L.P."/>
            <person name="Dai Y."/>
            <person name="Kunakom S."/>
            <person name="Diaz-Espinosa J."/>
            <person name="Krunic A."/>
            <person name="Crnkovic C.M."/>
            <person name="Orjala J."/>
            <person name="Sanchez L.M."/>
            <person name="Ferreira A.G."/>
            <person name="Berlinck R.G.S."/>
            <person name="Eustaquio A.S."/>
        </authorList>
    </citation>
    <scope>NUCLEOTIDE SEQUENCE [LARGE SCALE GENOMIC DNA]</scope>
    <source>
        <strain evidence="2 3">Ab134</strain>
    </source>
</reference>
<gene>
    <name evidence="2" type="ORF">KGB56_07060</name>
</gene>
<sequence length="486" mass="53782">MLDADPRVPDIQPGGTHLDGETCVGHAADRAKEYAATVHFLGRLAGISGTPDEQNKARALVKQVIEEFGVPTNLSSARDAEESTRRAYKKARDEHDMARIRGDAVRIPALEQAKEQAYAAHKQAYEHRTAVMHGSFKAFFENLWGSIKGMYEDAIAAIDNGTWKLGLCKLAVDAGFAVTEEGVALALTGLGLGAAALTLKISGRVVKSGSSAVTIIVRSQRNFLRKDSFDSSKPPFVEKDVIELDTSTVLRDEEKKLLGSDNQGTTTTDRDAGLAEAKSSDKKNAEEAKKNKEDEWEDGSYRNPDDPDGMRRTADGEAMIKNKHGEWKPVSDLRSDKEIELDEQQAAEGKKRTQANRHNNWKGQWGETLADRDAKDRGWTKINGDDAQITGEGFKGKGIDGIYKNPRHPPDYFVTDAKALGAELKKGQLTDEWIKDHLKTMVKKGEITNEQMEDIIDSNEALVQRVDKYGEVTLENKDKTPFREKE</sequence>
<dbReference type="Proteomes" id="UP000680706">
    <property type="component" value="Chromosome"/>
</dbReference>
<feature type="region of interest" description="Disordered" evidence="1">
    <location>
        <begin position="1"/>
        <end position="20"/>
    </location>
</feature>
<name>A0ABX8APX3_9HYPH</name>
<evidence type="ECO:0000256" key="1">
    <source>
        <dbReference type="SAM" id="MobiDB-lite"/>
    </source>
</evidence>
<protein>
    <submittedName>
        <fullName evidence="2">Uncharacterized protein</fullName>
    </submittedName>
</protein>
<feature type="region of interest" description="Disordered" evidence="1">
    <location>
        <begin position="255"/>
        <end position="313"/>
    </location>
</feature>
<accession>A0ABX8APX3</accession>
<dbReference type="RefSeq" id="WP_075698271.1">
    <property type="nucleotide sequence ID" value="NZ_CP074126.1"/>
</dbReference>